<name>A0ABS8IH39_9NOSO</name>
<keyword evidence="2" id="KW-1185">Reference proteome</keyword>
<organism evidence="1 2">
    <name type="scientific">Nostoc favosum CHAB5714</name>
    <dbReference type="NCBI Taxonomy" id="2780399"/>
    <lineage>
        <taxon>Bacteria</taxon>
        <taxon>Bacillati</taxon>
        <taxon>Cyanobacteriota</taxon>
        <taxon>Cyanophyceae</taxon>
        <taxon>Nostocales</taxon>
        <taxon>Nostocaceae</taxon>
        <taxon>Nostoc</taxon>
        <taxon>Nostoc favosum</taxon>
    </lineage>
</organism>
<accession>A0ABS8IH39</accession>
<gene>
    <name evidence="1" type="ORF">LC586_31465</name>
</gene>
<evidence type="ECO:0000313" key="2">
    <source>
        <dbReference type="Proteomes" id="UP001199525"/>
    </source>
</evidence>
<dbReference type="EMBL" id="JAIVFQ010000084">
    <property type="protein sequence ID" value="MCC5603575.1"/>
    <property type="molecule type" value="Genomic_DNA"/>
</dbReference>
<protein>
    <submittedName>
        <fullName evidence="1">Uncharacterized protein</fullName>
    </submittedName>
</protein>
<reference evidence="1 2" key="1">
    <citation type="journal article" date="2021" name="Microorganisms">
        <title>Genome Evolution of Filamentous Cyanobacterium Nostoc Species: From Facultative Symbiosis to Free Living.</title>
        <authorList>
            <person name="Huo D."/>
            <person name="Li H."/>
            <person name="Cai F."/>
            <person name="Guo X."/>
            <person name="Qiao Z."/>
            <person name="Wang W."/>
            <person name="Yu G."/>
            <person name="Li R."/>
        </authorList>
    </citation>
    <scope>NUCLEOTIDE SEQUENCE [LARGE SCALE GENOMIC DNA]</scope>
    <source>
        <strain evidence="1 2">CHAB 5714</strain>
    </source>
</reference>
<evidence type="ECO:0000313" key="1">
    <source>
        <dbReference type="EMBL" id="MCC5603575.1"/>
    </source>
</evidence>
<dbReference type="RefSeq" id="WP_229489324.1">
    <property type="nucleotide sequence ID" value="NZ_JAIVFQ010000084.1"/>
</dbReference>
<proteinExistence type="predicted"/>
<sequence length="82" mass="9375">MVQQIRHNEPQYICIIPVERITANQDEEIMTFGASTDDAKKQGEELLASTYGCNQSQVLELIQQARIELIAQWCAPQERRAI</sequence>
<comment type="caution">
    <text evidence="1">The sequence shown here is derived from an EMBL/GenBank/DDBJ whole genome shotgun (WGS) entry which is preliminary data.</text>
</comment>
<dbReference type="Proteomes" id="UP001199525">
    <property type="component" value="Unassembled WGS sequence"/>
</dbReference>